<feature type="transmembrane region" description="Helical" evidence="1">
    <location>
        <begin position="52"/>
        <end position="72"/>
    </location>
</feature>
<keyword evidence="1" id="KW-0472">Membrane</keyword>
<evidence type="ECO:0000313" key="2">
    <source>
        <dbReference type="EMBL" id="JAH97910.1"/>
    </source>
</evidence>
<keyword evidence="1" id="KW-0812">Transmembrane</keyword>
<reference evidence="2" key="1">
    <citation type="submission" date="2014-11" db="EMBL/GenBank/DDBJ databases">
        <authorList>
            <person name="Amaro Gonzalez C."/>
        </authorList>
    </citation>
    <scope>NUCLEOTIDE SEQUENCE</scope>
</reference>
<proteinExistence type="predicted"/>
<protein>
    <submittedName>
        <fullName evidence="2">Uncharacterized protein</fullName>
    </submittedName>
</protein>
<evidence type="ECO:0000256" key="1">
    <source>
        <dbReference type="SAM" id="Phobius"/>
    </source>
</evidence>
<name>A0A0E9X7T0_ANGAN</name>
<keyword evidence="1" id="KW-1133">Transmembrane helix</keyword>
<accession>A0A0E9X7T0</accession>
<sequence length="73" mass="8436">MKLCLCTYIICRAKVCCFSEIYIDISLTGTWLRNILVYYSTALQYGMYRYSVQAQSVVCLVLVFSSPYNLLLI</sequence>
<organism evidence="2">
    <name type="scientific">Anguilla anguilla</name>
    <name type="common">European freshwater eel</name>
    <name type="synonym">Muraena anguilla</name>
    <dbReference type="NCBI Taxonomy" id="7936"/>
    <lineage>
        <taxon>Eukaryota</taxon>
        <taxon>Metazoa</taxon>
        <taxon>Chordata</taxon>
        <taxon>Craniata</taxon>
        <taxon>Vertebrata</taxon>
        <taxon>Euteleostomi</taxon>
        <taxon>Actinopterygii</taxon>
        <taxon>Neopterygii</taxon>
        <taxon>Teleostei</taxon>
        <taxon>Anguilliformes</taxon>
        <taxon>Anguillidae</taxon>
        <taxon>Anguilla</taxon>
    </lineage>
</organism>
<reference evidence="2" key="2">
    <citation type="journal article" date="2015" name="Fish Shellfish Immunol.">
        <title>Early steps in the European eel (Anguilla anguilla)-Vibrio vulnificus interaction in the gills: Role of the RtxA13 toxin.</title>
        <authorList>
            <person name="Callol A."/>
            <person name="Pajuelo D."/>
            <person name="Ebbesson L."/>
            <person name="Teles M."/>
            <person name="MacKenzie S."/>
            <person name="Amaro C."/>
        </authorList>
    </citation>
    <scope>NUCLEOTIDE SEQUENCE</scope>
</reference>
<dbReference type="AlphaFoldDB" id="A0A0E9X7T0"/>
<dbReference type="EMBL" id="GBXM01010667">
    <property type="protein sequence ID" value="JAH97910.1"/>
    <property type="molecule type" value="Transcribed_RNA"/>
</dbReference>